<name>A0ACC0ZBK5_9ROSI</name>
<reference evidence="2" key="1">
    <citation type="journal article" date="2023" name="G3 (Bethesda)">
        <title>Genome assembly and association tests identify interacting loci associated with vigor, precocity, and sex in interspecific pistachio rootstocks.</title>
        <authorList>
            <person name="Palmer W."/>
            <person name="Jacygrad E."/>
            <person name="Sagayaradj S."/>
            <person name="Cavanaugh K."/>
            <person name="Han R."/>
            <person name="Bertier L."/>
            <person name="Beede B."/>
            <person name="Kafkas S."/>
            <person name="Golino D."/>
            <person name="Preece J."/>
            <person name="Michelmore R."/>
        </authorList>
    </citation>
    <scope>NUCLEOTIDE SEQUENCE [LARGE SCALE GENOMIC DNA]</scope>
</reference>
<comment type="caution">
    <text evidence="1">The sequence shown here is derived from an EMBL/GenBank/DDBJ whole genome shotgun (WGS) entry which is preliminary data.</text>
</comment>
<dbReference type="Proteomes" id="UP001163603">
    <property type="component" value="Chromosome 2"/>
</dbReference>
<keyword evidence="2" id="KW-1185">Reference proteome</keyword>
<evidence type="ECO:0000313" key="2">
    <source>
        <dbReference type="Proteomes" id="UP001163603"/>
    </source>
</evidence>
<protein>
    <submittedName>
        <fullName evidence="1">Uncharacterized protein</fullName>
    </submittedName>
</protein>
<gene>
    <name evidence="1" type="ORF">Pint_15860</name>
</gene>
<evidence type="ECO:0000313" key="1">
    <source>
        <dbReference type="EMBL" id="KAJ0048794.1"/>
    </source>
</evidence>
<dbReference type="EMBL" id="CM047737">
    <property type="protein sequence ID" value="KAJ0048794.1"/>
    <property type="molecule type" value="Genomic_DNA"/>
</dbReference>
<organism evidence="1 2">
    <name type="scientific">Pistacia integerrima</name>
    <dbReference type="NCBI Taxonomy" id="434235"/>
    <lineage>
        <taxon>Eukaryota</taxon>
        <taxon>Viridiplantae</taxon>
        <taxon>Streptophyta</taxon>
        <taxon>Embryophyta</taxon>
        <taxon>Tracheophyta</taxon>
        <taxon>Spermatophyta</taxon>
        <taxon>Magnoliopsida</taxon>
        <taxon>eudicotyledons</taxon>
        <taxon>Gunneridae</taxon>
        <taxon>Pentapetalae</taxon>
        <taxon>rosids</taxon>
        <taxon>malvids</taxon>
        <taxon>Sapindales</taxon>
        <taxon>Anacardiaceae</taxon>
        <taxon>Pistacia</taxon>
    </lineage>
</organism>
<sequence>MASSCNRLIQRSSLSSIRSAIRSSAPKSPNTRSATSSPCPRHTNSSPSPIRWSSLSRSPSELGCVQSLLPLHSVVASARMTSCLSTTSKSCRSLSQGTLCCTSPGL</sequence>
<accession>A0ACC0ZBK5</accession>
<proteinExistence type="predicted"/>